<evidence type="ECO:0000313" key="2">
    <source>
        <dbReference type="EMBL" id="MCM5678907.1"/>
    </source>
</evidence>
<dbReference type="RefSeq" id="WP_251777071.1">
    <property type="nucleotide sequence ID" value="NZ_JAMKFE010000003.1"/>
</dbReference>
<dbReference type="PROSITE" id="PS51819">
    <property type="entry name" value="VOC"/>
    <property type="match status" value="2"/>
</dbReference>
<proteinExistence type="predicted"/>
<dbReference type="InterPro" id="IPR041581">
    <property type="entry name" value="Glyoxalase_6"/>
</dbReference>
<name>A0ABT0YJJ8_9BURK</name>
<dbReference type="Proteomes" id="UP001165541">
    <property type="component" value="Unassembled WGS sequence"/>
</dbReference>
<keyword evidence="3" id="KW-1185">Reference proteome</keyword>
<dbReference type="InterPro" id="IPR004360">
    <property type="entry name" value="Glyas_Fos-R_dOase_dom"/>
</dbReference>
<dbReference type="InterPro" id="IPR037523">
    <property type="entry name" value="VOC_core"/>
</dbReference>
<feature type="domain" description="VOC" evidence="1">
    <location>
        <begin position="8"/>
        <end position="120"/>
    </location>
</feature>
<reference evidence="2" key="1">
    <citation type="submission" date="2022-05" db="EMBL/GenBank/DDBJ databases">
        <title>Schlegelella sp. nov., isolated from mangrove soil.</title>
        <authorList>
            <person name="Liu Y."/>
            <person name="Ge X."/>
            <person name="Liu W."/>
        </authorList>
    </citation>
    <scope>NUCLEOTIDE SEQUENCE</scope>
    <source>
        <strain evidence="2">S2-27</strain>
    </source>
</reference>
<dbReference type="InterPro" id="IPR052164">
    <property type="entry name" value="Anthracycline_SecMetBiosynth"/>
</dbReference>
<feature type="domain" description="VOC" evidence="1">
    <location>
        <begin position="135"/>
        <end position="249"/>
    </location>
</feature>
<comment type="caution">
    <text evidence="2">The sequence shown here is derived from an EMBL/GenBank/DDBJ whole genome shotgun (WGS) entry which is preliminary data.</text>
</comment>
<accession>A0ABT0YJJ8</accession>
<dbReference type="EMBL" id="JAMKFE010000003">
    <property type="protein sequence ID" value="MCM5678907.1"/>
    <property type="molecule type" value="Genomic_DNA"/>
</dbReference>
<dbReference type="PANTHER" id="PTHR33993">
    <property type="entry name" value="GLYOXALASE-RELATED"/>
    <property type="match status" value="1"/>
</dbReference>
<dbReference type="Pfam" id="PF18029">
    <property type="entry name" value="Glyoxalase_6"/>
    <property type="match status" value="1"/>
</dbReference>
<dbReference type="PANTHER" id="PTHR33993:SF14">
    <property type="entry name" value="GB|AAF24581.1"/>
    <property type="match status" value="1"/>
</dbReference>
<dbReference type="Gene3D" id="3.10.180.10">
    <property type="entry name" value="2,3-Dihydroxybiphenyl 1,2-Dioxygenase, domain 1"/>
    <property type="match status" value="2"/>
</dbReference>
<sequence>MAHRLPGKFVWFEHLSADPANAQRFYDALFGWRSAEVAMGDAAYPMIHAGEQGIGGYRQIEPDVPSLWMGYISVADLDATHAAAVAAGARSLLPPTEFGPAGRGAAVTDPTGAVVSMWQGHDDDPADVDPPPAGHWCWAELWTLDEGAALAFYEQVFGYTREAMNMGEQGTYYLLKAGGVSRAGVFRATDPAMPTMWLPYVAVDDCDASAEKARSLGATVTMPPTDIPNVGRFAVLIDPLGATVAMLQDTMQR</sequence>
<organism evidence="2 3">
    <name type="scientific">Caldimonas mangrovi</name>
    <dbReference type="NCBI Taxonomy" id="2944811"/>
    <lineage>
        <taxon>Bacteria</taxon>
        <taxon>Pseudomonadati</taxon>
        <taxon>Pseudomonadota</taxon>
        <taxon>Betaproteobacteria</taxon>
        <taxon>Burkholderiales</taxon>
        <taxon>Sphaerotilaceae</taxon>
        <taxon>Caldimonas</taxon>
    </lineage>
</organism>
<evidence type="ECO:0000259" key="1">
    <source>
        <dbReference type="PROSITE" id="PS51819"/>
    </source>
</evidence>
<dbReference type="SUPFAM" id="SSF54593">
    <property type="entry name" value="Glyoxalase/Bleomycin resistance protein/Dihydroxybiphenyl dioxygenase"/>
    <property type="match status" value="2"/>
</dbReference>
<dbReference type="InterPro" id="IPR029068">
    <property type="entry name" value="Glyas_Bleomycin-R_OHBP_Dase"/>
</dbReference>
<dbReference type="CDD" id="cd07247">
    <property type="entry name" value="SgaA_N_like"/>
    <property type="match status" value="2"/>
</dbReference>
<gene>
    <name evidence="2" type="ORF">M8A51_05110</name>
</gene>
<protein>
    <submittedName>
        <fullName evidence="2">VOC family protein</fullName>
    </submittedName>
</protein>
<evidence type="ECO:0000313" key="3">
    <source>
        <dbReference type="Proteomes" id="UP001165541"/>
    </source>
</evidence>
<dbReference type="Pfam" id="PF00903">
    <property type="entry name" value="Glyoxalase"/>
    <property type="match status" value="1"/>
</dbReference>